<dbReference type="PANTHER" id="PTHR43673">
    <property type="entry name" value="NAD(P)H NITROREDUCTASE YDGI-RELATED"/>
    <property type="match status" value="1"/>
</dbReference>
<comment type="similarity">
    <text evidence="1">Belongs to the nitroreductase family.</text>
</comment>
<evidence type="ECO:0000256" key="2">
    <source>
        <dbReference type="ARBA" id="ARBA00022857"/>
    </source>
</evidence>
<evidence type="ECO:0000259" key="4">
    <source>
        <dbReference type="Pfam" id="PF00881"/>
    </source>
</evidence>
<keyword evidence="6" id="KW-1185">Reference proteome</keyword>
<dbReference type="Pfam" id="PF00881">
    <property type="entry name" value="Nitroreductase"/>
    <property type="match status" value="1"/>
</dbReference>
<dbReference type="GO" id="GO:0004155">
    <property type="term" value="F:6,7-dihydropteridine reductase activity"/>
    <property type="evidence" value="ECO:0007669"/>
    <property type="project" value="UniProtKB-EC"/>
</dbReference>
<keyword evidence="2" id="KW-0521">NADP</keyword>
<name>A0A974PVC7_9RHOO</name>
<evidence type="ECO:0000256" key="1">
    <source>
        <dbReference type="ARBA" id="ARBA00007118"/>
    </source>
</evidence>
<dbReference type="InterPro" id="IPR033878">
    <property type="entry name" value="NfsB-like"/>
</dbReference>
<dbReference type="AlphaFoldDB" id="A0A974PVC7"/>
<keyword evidence="3 5" id="KW-0560">Oxidoreductase</keyword>
<proteinExistence type="inferred from homology"/>
<dbReference type="Gene3D" id="3.40.109.10">
    <property type="entry name" value="NADH Oxidase"/>
    <property type="match status" value="1"/>
</dbReference>
<dbReference type="InterPro" id="IPR029479">
    <property type="entry name" value="Nitroreductase"/>
</dbReference>
<organism evidence="5 6">
    <name type="scientific">Azospira restricta</name>
    <dbReference type="NCBI Taxonomy" id="404405"/>
    <lineage>
        <taxon>Bacteria</taxon>
        <taxon>Pseudomonadati</taxon>
        <taxon>Pseudomonadota</taxon>
        <taxon>Betaproteobacteria</taxon>
        <taxon>Rhodocyclales</taxon>
        <taxon>Rhodocyclaceae</taxon>
        <taxon>Azospira</taxon>
    </lineage>
</organism>
<dbReference type="PANTHER" id="PTHR43673:SF10">
    <property type="entry name" value="NADH DEHYDROGENASE_NAD(P)H NITROREDUCTASE XCC3605-RELATED"/>
    <property type="match status" value="1"/>
</dbReference>
<reference evidence="5" key="1">
    <citation type="submission" date="2020-11" db="EMBL/GenBank/DDBJ databases">
        <title>Azospira restricta DSM 18626 genome sequence.</title>
        <authorList>
            <person name="Moe W.M."/>
        </authorList>
    </citation>
    <scope>NUCLEOTIDE SEQUENCE</scope>
    <source>
        <strain evidence="5">DSM 18626</strain>
    </source>
</reference>
<evidence type="ECO:0000256" key="3">
    <source>
        <dbReference type="ARBA" id="ARBA00023002"/>
    </source>
</evidence>
<dbReference type="Proteomes" id="UP000663444">
    <property type="component" value="Chromosome"/>
</dbReference>
<gene>
    <name evidence="5" type="primary">nfsB</name>
    <name evidence="5" type="ORF">IWH25_10130</name>
</gene>
<dbReference type="KEGG" id="ares:IWH25_10130"/>
<dbReference type="NCBIfam" id="NF008275">
    <property type="entry name" value="PRK11053.1"/>
    <property type="match status" value="1"/>
</dbReference>
<sequence>MDIARIATTRHTCKAYDPSRKVPAEQVEQLKTLLRYAPSSVNSQPWHFFIAETDAAKARIARSTPEGSPYAANLPKVKNASHVVVLCARTDVDDAHVAALLAQEEKDGRFPTPEGKEMQNKGRNFYVGLHRSDPQDMQAWTQKQVYLALGTLLLGAATLGIDATPIEGFAPRALDEELGLAEKGLKSVVLVALGYRSAEDFNAQLPKSRLAAESVISAL</sequence>
<dbReference type="CDD" id="cd02149">
    <property type="entry name" value="NfsB-like"/>
    <property type="match status" value="1"/>
</dbReference>
<dbReference type="EC" id="1.5.1.34" evidence="5"/>
<protein>
    <submittedName>
        <fullName evidence="5">Oxygen-insensitive NAD(P)H nitroreductase</fullName>
        <ecNumber evidence="5">1.5.1.34</ecNumber>
    </submittedName>
</protein>
<feature type="domain" description="Nitroreductase" evidence="4">
    <location>
        <begin position="8"/>
        <end position="195"/>
    </location>
</feature>
<accession>A0A974PVC7</accession>
<dbReference type="EMBL" id="CP064781">
    <property type="protein sequence ID" value="QRJ62160.1"/>
    <property type="molecule type" value="Genomic_DNA"/>
</dbReference>
<dbReference type="InterPro" id="IPR000415">
    <property type="entry name" value="Nitroreductase-like"/>
</dbReference>
<dbReference type="SUPFAM" id="SSF55469">
    <property type="entry name" value="FMN-dependent nitroreductase-like"/>
    <property type="match status" value="1"/>
</dbReference>
<dbReference type="RefSeq" id="WP_203385688.1">
    <property type="nucleotide sequence ID" value="NZ_CP064781.1"/>
</dbReference>
<evidence type="ECO:0000313" key="6">
    <source>
        <dbReference type="Proteomes" id="UP000663444"/>
    </source>
</evidence>
<evidence type="ECO:0000313" key="5">
    <source>
        <dbReference type="EMBL" id="QRJ62160.1"/>
    </source>
</evidence>